<protein>
    <submittedName>
        <fullName evidence="1">Uncharacterized protein</fullName>
    </submittedName>
</protein>
<dbReference type="OrthoDB" id="9961016at2"/>
<sequence>MDQLAQSERIERAVIAAILNECLIETASSRTAVVPSGDVVEALVSIMAGLVATSEEVATSRARRQFCDRLAKLLGRRIVAMQAHIEEHGAPFATRAVQVAS</sequence>
<name>A0A502CJS6_9SPHN</name>
<comment type="caution">
    <text evidence="1">The sequence shown here is derived from an EMBL/GenBank/DDBJ whole genome shotgun (WGS) entry which is preliminary data.</text>
</comment>
<accession>A0A502CJS6</accession>
<dbReference type="AlphaFoldDB" id="A0A502CJS6"/>
<dbReference type="Proteomes" id="UP000318413">
    <property type="component" value="Unassembled WGS sequence"/>
</dbReference>
<reference evidence="1 2" key="1">
    <citation type="journal article" date="2019" name="Environ. Microbiol.">
        <title>Species interactions and distinct microbial communities in high Arctic permafrost affected cryosols are associated with the CH4 and CO2 gas fluxes.</title>
        <authorList>
            <person name="Altshuler I."/>
            <person name="Hamel J."/>
            <person name="Turney S."/>
            <person name="Magnuson E."/>
            <person name="Levesque R."/>
            <person name="Greer C."/>
            <person name="Whyte L.G."/>
        </authorList>
    </citation>
    <scope>NUCLEOTIDE SEQUENCE [LARGE SCALE GENOMIC DNA]</scope>
    <source>
        <strain evidence="1 2">S5.1</strain>
    </source>
</reference>
<evidence type="ECO:0000313" key="1">
    <source>
        <dbReference type="EMBL" id="TPG13178.1"/>
    </source>
</evidence>
<evidence type="ECO:0000313" key="2">
    <source>
        <dbReference type="Proteomes" id="UP000318413"/>
    </source>
</evidence>
<dbReference type="EMBL" id="RCZK01000004">
    <property type="protein sequence ID" value="TPG13178.1"/>
    <property type="molecule type" value="Genomic_DNA"/>
</dbReference>
<proteinExistence type="predicted"/>
<keyword evidence="2" id="KW-1185">Reference proteome</keyword>
<gene>
    <name evidence="1" type="ORF">EAH84_07195</name>
</gene>
<dbReference type="RefSeq" id="WP_140869908.1">
    <property type="nucleotide sequence ID" value="NZ_RCZK01000004.1"/>
</dbReference>
<organism evidence="1 2">
    <name type="scientific">Sphingomonas oligophenolica</name>
    <dbReference type="NCBI Taxonomy" id="301154"/>
    <lineage>
        <taxon>Bacteria</taxon>
        <taxon>Pseudomonadati</taxon>
        <taxon>Pseudomonadota</taxon>
        <taxon>Alphaproteobacteria</taxon>
        <taxon>Sphingomonadales</taxon>
        <taxon>Sphingomonadaceae</taxon>
        <taxon>Sphingomonas</taxon>
    </lineage>
</organism>